<reference evidence="5" key="1">
    <citation type="submission" date="2020-03" db="EMBL/GenBank/DDBJ databases">
        <title>Genome of Pelagibius litoralis DSM 21314T.</title>
        <authorList>
            <person name="Wang G."/>
        </authorList>
    </citation>
    <scope>NUCLEOTIDE SEQUENCE</scope>
    <source>
        <strain evidence="5">DSM 21314</strain>
    </source>
</reference>
<gene>
    <name evidence="5" type="ORF">HBA54_06645</name>
</gene>
<evidence type="ECO:0000256" key="3">
    <source>
        <dbReference type="SAM" id="Coils"/>
    </source>
</evidence>
<evidence type="ECO:0000256" key="4">
    <source>
        <dbReference type="SAM" id="SignalP"/>
    </source>
</evidence>
<keyword evidence="2 3" id="KW-0175">Coiled coil</keyword>
<dbReference type="Gene3D" id="2.40.30.170">
    <property type="match status" value="1"/>
</dbReference>
<dbReference type="InterPro" id="IPR050465">
    <property type="entry name" value="UPF0194_transport"/>
</dbReference>
<feature type="signal peptide" evidence="4">
    <location>
        <begin position="1"/>
        <end position="22"/>
    </location>
</feature>
<comment type="subcellular location">
    <subcellularLocation>
        <location evidence="1">Cell envelope</location>
    </subcellularLocation>
</comment>
<dbReference type="AlphaFoldDB" id="A0A967C1Y1"/>
<feature type="coiled-coil region" evidence="3">
    <location>
        <begin position="72"/>
        <end position="132"/>
    </location>
</feature>
<keyword evidence="4" id="KW-0732">Signal</keyword>
<dbReference type="EMBL" id="JAAQPH010000004">
    <property type="protein sequence ID" value="NIA68266.1"/>
    <property type="molecule type" value="Genomic_DNA"/>
</dbReference>
<dbReference type="SUPFAM" id="SSF111369">
    <property type="entry name" value="HlyD-like secretion proteins"/>
    <property type="match status" value="2"/>
</dbReference>
<dbReference type="Gene3D" id="1.10.287.470">
    <property type="entry name" value="Helix hairpin bin"/>
    <property type="match status" value="1"/>
</dbReference>
<comment type="caution">
    <text evidence="5">The sequence shown here is derived from an EMBL/GenBank/DDBJ whole genome shotgun (WGS) entry which is preliminary data.</text>
</comment>
<dbReference type="RefSeq" id="WP_167222679.1">
    <property type="nucleotide sequence ID" value="NZ_JAAQPH010000004.1"/>
</dbReference>
<evidence type="ECO:0000256" key="2">
    <source>
        <dbReference type="ARBA" id="ARBA00023054"/>
    </source>
</evidence>
<sequence length="318" mass="34446">MTAAAKTCRALALMLLAGLAACDPLPDDGRFTGYVEAELVYVAAPVSGWLVAAPLREGDSVAAEDLLFELDKDRQYAEVAEAAERLRQAEAQARDISTGARREEIVALEAQLAESKANLELAELERDRWIELVARGTAPKARGDQVTSEYNAAFARMRTVEADIRVANLAGRAAAREAAEAERAAAAAALAQAEWWLSQRSVLSRIAGQVEEVFQRRGEFVREGDPVLALLPADASKVRFFVPQAQLPDVALGAAVEVLVTGRSEPLTARIAYIAREAEYTPPVIYSAESREKLVFLVEARLSGPELRPGQPVDVRLP</sequence>
<proteinExistence type="predicted"/>
<evidence type="ECO:0000313" key="6">
    <source>
        <dbReference type="Proteomes" id="UP000761264"/>
    </source>
</evidence>
<feature type="chain" id="PRO_5036995011" evidence="4">
    <location>
        <begin position="23"/>
        <end position="318"/>
    </location>
</feature>
<dbReference type="Proteomes" id="UP000761264">
    <property type="component" value="Unassembled WGS sequence"/>
</dbReference>
<evidence type="ECO:0000256" key="1">
    <source>
        <dbReference type="ARBA" id="ARBA00004196"/>
    </source>
</evidence>
<dbReference type="GO" id="GO:0030313">
    <property type="term" value="C:cell envelope"/>
    <property type="evidence" value="ECO:0007669"/>
    <property type="project" value="UniProtKB-SubCell"/>
</dbReference>
<name>A0A967C1Y1_9PROT</name>
<evidence type="ECO:0000313" key="5">
    <source>
        <dbReference type="EMBL" id="NIA68266.1"/>
    </source>
</evidence>
<dbReference type="PROSITE" id="PS51257">
    <property type="entry name" value="PROKAR_LIPOPROTEIN"/>
    <property type="match status" value="1"/>
</dbReference>
<accession>A0A967C1Y1</accession>
<dbReference type="Gene3D" id="2.40.50.100">
    <property type="match status" value="1"/>
</dbReference>
<keyword evidence="6" id="KW-1185">Reference proteome</keyword>
<organism evidence="5 6">
    <name type="scientific">Pelagibius litoralis</name>
    <dbReference type="NCBI Taxonomy" id="374515"/>
    <lineage>
        <taxon>Bacteria</taxon>
        <taxon>Pseudomonadati</taxon>
        <taxon>Pseudomonadota</taxon>
        <taxon>Alphaproteobacteria</taxon>
        <taxon>Rhodospirillales</taxon>
        <taxon>Rhodovibrionaceae</taxon>
        <taxon>Pelagibius</taxon>
    </lineage>
</organism>
<dbReference type="PANTHER" id="PTHR32347:SF23">
    <property type="entry name" value="BLL5650 PROTEIN"/>
    <property type="match status" value="1"/>
</dbReference>
<dbReference type="PANTHER" id="PTHR32347">
    <property type="entry name" value="EFFLUX SYSTEM COMPONENT YKNX-RELATED"/>
    <property type="match status" value="1"/>
</dbReference>
<protein>
    <submittedName>
        <fullName evidence="5">HlyD family efflux transporter periplasmic adaptor subunit</fullName>
    </submittedName>
</protein>